<evidence type="ECO:0000313" key="3">
    <source>
        <dbReference type="RefSeq" id="XP_016507200.1"/>
    </source>
</evidence>
<sequence length="515" mass="58609">MTVDYKVLQITKRSEIRYQALNHINDILHSMGHDINEYELMPETIRPSVTAKEAKEIHFERSIIVSEDDVLLHRKLNKNQLIAYNVITERIFSNKAGAFFVDGPGGTRKTFLYRALLATIRSMGYIALATTTSGVAASIFPGGRTAHSYFKIPIDIDENASCNISKESSLAGLIRDAKLIVWDEVSMAKKKMLEVFDLLLKDLMDTNALFGEKVVVFGGYFRQTLPVVRYGKKEDFISESLLYSNIWNQLEKLKLSENMRAKMDPAFCDYLLKIGNRQEQVNSANKIEISDSLIFSYTIEKESLDKLFTATYSNLDLLYSNSFCTDSRVILTTTNDFVDEINDMLIDRLTGKSKTYIGTDEAIEFNNQTQFEDLLHTLNPPISPSAREKSTYYYGFWILKSRKGFPPSMMSIYPHINRLSEEQWSSDAIYSEKGKSLLSPMQGLFEALKTYRKYDDNILLFRPKENAMRLKMGAERMYAFTIPPPGNGSVILVISLFTLLLDGFSNGYVAPLALH</sequence>
<dbReference type="GO" id="GO:0043139">
    <property type="term" value="F:5'-3' DNA helicase activity"/>
    <property type="evidence" value="ECO:0007669"/>
    <property type="project" value="UniProtKB-EC"/>
</dbReference>
<dbReference type="Gene3D" id="3.30.470.10">
    <property type="match status" value="1"/>
</dbReference>
<dbReference type="STRING" id="4097.A0A1S4D186"/>
<dbReference type="GO" id="GO:0006281">
    <property type="term" value="P:DNA repair"/>
    <property type="evidence" value="ECO:0007669"/>
    <property type="project" value="UniProtKB-KW"/>
</dbReference>
<dbReference type="SUPFAM" id="SSF52540">
    <property type="entry name" value="P-loop containing nucleoside triphosphate hydrolases"/>
    <property type="match status" value="2"/>
</dbReference>
<keyword evidence="1" id="KW-0233">DNA recombination</keyword>
<reference evidence="3" key="1">
    <citation type="submission" date="2025-08" db="UniProtKB">
        <authorList>
            <consortium name="RefSeq"/>
        </authorList>
    </citation>
    <scope>IDENTIFICATION</scope>
</reference>
<keyword evidence="1" id="KW-0067">ATP-binding</keyword>
<dbReference type="Pfam" id="PF05970">
    <property type="entry name" value="PIF1"/>
    <property type="match status" value="1"/>
</dbReference>
<name>A0A1S4D186_TOBAC</name>
<dbReference type="RefSeq" id="XP_016507200.1">
    <property type="nucleotide sequence ID" value="XM_016651714.1"/>
</dbReference>
<dbReference type="InterPro" id="IPR043131">
    <property type="entry name" value="BCAT-like_N"/>
</dbReference>
<keyword evidence="1" id="KW-0547">Nucleotide-binding</keyword>
<dbReference type="AlphaFoldDB" id="A0A1S4D186"/>
<feature type="domain" description="DNA helicase Pif1-like DEAD-box helicase" evidence="2">
    <location>
        <begin position="75"/>
        <end position="276"/>
    </location>
</feature>
<dbReference type="GO" id="GO:0016887">
    <property type="term" value="F:ATP hydrolysis activity"/>
    <property type="evidence" value="ECO:0007669"/>
    <property type="project" value="RHEA"/>
</dbReference>
<proteinExistence type="inferred from homology"/>
<keyword evidence="1" id="KW-0227">DNA damage</keyword>
<dbReference type="Gene3D" id="3.40.50.300">
    <property type="entry name" value="P-loop containing nucleotide triphosphate hydrolases"/>
    <property type="match status" value="1"/>
</dbReference>
<dbReference type="PANTHER" id="PTHR10492">
    <property type="match status" value="1"/>
</dbReference>
<dbReference type="InterPro" id="IPR010285">
    <property type="entry name" value="DNA_helicase_pif1-like_DEAD"/>
</dbReference>
<dbReference type="InterPro" id="IPR027417">
    <property type="entry name" value="P-loop_NTPase"/>
</dbReference>
<evidence type="ECO:0000256" key="1">
    <source>
        <dbReference type="RuleBase" id="RU363044"/>
    </source>
</evidence>
<dbReference type="KEGG" id="nta:107824908"/>
<evidence type="ECO:0000259" key="2">
    <source>
        <dbReference type="Pfam" id="PF05970"/>
    </source>
</evidence>
<keyword evidence="1" id="KW-0347">Helicase</keyword>
<comment type="catalytic activity">
    <reaction evidence="1">
        <text>ATP + H2O = ADP + phosphate + H(+)</text>
        <dbReference type="Rhea" id="RHEA:13065"/>
        <dbReference type="ChEBI" id="CHEBI:15377"/>
        <dbReference type="ChEBI" id="CHEBI:15378"/>
        <dbReference type="ChEBI" id="CHEBI:30616"/>
        <dbReference type="ChEBI" id="CHEBI:43474"/>
        <dbReference type="ChEBI" id="CHEBI:456216"/>
        <dbReference type="EC" id="5.6.2.3"/>
    </reaction>
</comment>
<dbReference type="OrthoDB" id="1918649at2759"/>
<protein>
    <recommendedName>
        <fullName evidence="1">ATP-dependent DNA helicase</fullName>
        <ecNumber evidence="1">5.6.2.3</ecNumber>
    </recommendedName>
</protein>
<dbReference type="EC" id="5.6.2.3" evidence="1"/>
<dbReference type="GO" id="GO:0000723">
    <property type="term" value="P:telomere maintenance"/>
    <property type="evidence" value="ECO:0007669"/>
    <property type="project" value="InterPro"/>
</dbReference>
<dbReference type="GO" id="GO:0006310">
    <property type="term" value="P:DNA recombination"/>
    <property type="evidence" value="ECO:0007669"/>
    <property type="project" value="UniProtKB-KW"/>
</dbReference>
<dbReference type="PANTHER" id="PTHR10492:SF100">
    <property type="entry name" value="ATP-DEPENDENT DNA HELICASE"/>
    <property type="match status" value="1"/>
</dbReference>
<dbReference type="SUPFAM" id="SSF56752">
    <property type="entry name" value="D-aminoacid aminotransferase-like PLP-dependent enzymes"/>
    <property type="match status" value="1"/>
</dbReference>
<gene>
    <name evidence="3" type="primary">LOC107824908</name>
</gene>
<dbReference type="InterPro" id="IPR036038">
    <property type="entry name" value="Aminotransferase-like"/>
</dbReference>
<keyword evidence="1" id="KW-0234">DNA repair</keyword>
<organism evidence="3">
    <name type="scientific">Nicotiana tabacum</name>
    <name type="common">Common tobacco</name>
    <dbReference type="NCBI Taxonomy" id="4097"/>
    <lineage>
        <taxon>Eukaryota</taxon>
        <taxon>Viridiplantae</taxon>
        <taxon>Streptophyta</taxon>
        <taxon>Embryophyta</taxon>
        <taxon>Tracheophyta</taxon>
        <taxon>Spermatophyta</taxon>
        <taxon>Magnoliopsida</taxon>
        <taxon>eudicotyledons</taxon>
        <taxon>Gunneridae</taxon>
        <taxon>Pentapetalae</taxon>
        <taxon>asterids</taxon>
        <taxon>lamiids</taxon>
        <taxon>Solanales</taxon>
        <taxon>Solanaceae</taxon>
        <taxon>Nicotianoideae</taxon>
        <taxon>Nicotianeae</taxon>
        <taxon>Nicotiana</taxon>
    </lineage>
</organism>
<dbReference type="PaxDb" id="4097-A0A1S4D186"/>
<dbReference type="GO" id="GO:0005524">
    <property type="term" value="F:ATP binding"/>
    <property type="evidence" value="ECO:0007669"/>
    <property type="project" value="UniProtKB-KW"/>
</dbReference>
<comment type="similarity">
    <text evidence="1">Belongs to the helicase family.</text>
</comment>
<comment type="cofactor">
    <cofactor evidence="1">
        <name>Mg(2+)</name>
        <dbReference type="ChEBI" id="CHEBI:18420"/>
    </cofactor>
</comment>
<accession>A0A1S4D186</accession>
<keyword evidence="1" id="KW-0378">Hydrolase</keyword>